<dbReference type="OrthoDB" id="540004at2759"/>
<dbReference type="InterPro" id="IPR010675">
    <property type="entry name" value="Bin3_C"/>
</dbReference>
<evidence type="ECO:0000256" key="2">
    <source>
        <dbReference type="ARBA" id="ARBA00022603"/>
    </source>
</evidence>
<proteinExistence type="inferred from homology"/>
<dbReference type="CDD" id="cd02440">
    <property type="entry name" value="AdoMet_MTases"/>
    <property type="match status" value="1"/>
</dbReference>
<dbReference type="AlphaFoldDB" id="A0A5J5EWM5"/>
<dbReference type="SUPFAM" id="SSF53335">
    <property type="entry name" value="S-adenosyl-L-methionine-dependent methyltransferases"/>
    <property type="match status" value="1"/>
</dbReference>
<sequence>MAEVEIYGNYKGYQGSSRLTTDENTNTHVVDERLTLVTAAVPDIFTNKDVLDIGCNDGRITVGIGPNGEIDYFPASAVEDAGHIPYMRKIDDTQFPFKVVFTCEDFLRWGGIGGESDQCDVIVMLSMIKWIHLEHGDCGLRNAFEKVSRMLPEVGYLVLEPQGWDSYTSAVKKFPELRRNREALHIRPEDFSGILQSVGLELVKDIGGRKRPIWIYKKPLKR</sequence>
<evidence type="ECO:0000256" key="3">
    <source>
        <dbReference type="ARBA" id="ARBA00022679"/>
    </source>
</evidence>
<comment type="caution">
    <text evidence="8">The sequence shown here is derived from an EMBL/GenBank/DDBJ whole genome shotgun (WGS) entry which is preliminary data.</text>
</comment>
<keyword evidence="4 5" id="KW-0949">S-adenosyl-L-methionine</keyword>
<feature type="domain" description="Bin3-type SAM" evidence="7">
    <location>
        <begin position="1"/>
        <end position="222"/>
    </location>
</feature>
<dbReference type="GO" id="GO:0017069">
    <property type="term" value="F:snRNA binding"/>
    <property type="evidence" value="ECO:0007669"/>
    <property type="project" value="TreeGrafter"/>
</dbReference>
<protein>
    <recommendedName>
        <fullName evidence="6">RNA methyltransferase</fullName>
        <ecNumber evidence="6">2.1.1.-</ecNumber>
    </recommendedName>
</protein>
<evidence type="ECO:0000256" key="6">
    <source>
        <dbReference type="RuleBase" id="RU367087"/>
    </source>
</evidence>
<keyword evidence="2 6" id="KW-0489">Methyltransferase</keyword>
<dbReference type="InterPro" id="IPR024160">
    <property type="entry name" value="BIN3_SAM-bd_dom"/>
</dbReference>
<evidence type="ECO:0000313" key="9">
    <source>
        <dbReference type="Proteomes" id="UP000326924"/>
    </source>
</evidence>
<evidence type="ECO:0000256" key="5">
    <source>
        <dbReference type="PROSITE-ProRule" id="PRU00848"/>
    </source>
</evidence>
<dbReference type="Pfam" id="PF06859">
    <property type="entry name" value="Bin3"/>
    <property type="match status" value="1"/>
</dbReference>
<name>A0A5J5EWM5_9PEZI</name>
<evidence type="ECO:0000259" key="7">
    <source>
        <dbReference type="PROSITE" id="PS51515"/>
    </source>
</evidence>
<dbReference type="EMBL" id="VXIS01000102">
    <property type="protein sequence ID" value="KAA8904969.1"/>
    <property type="molecule type" value="Genomic_DNA"/>
</dbReference>
<gene>
    <name evidence="8" type="ORF">FN846DRAFT_907551</name>
</gene>
<keyword evidence="3 6" id="KW-0808">Transferase</keyword>
<evidence type="ECO:0000313" key="8">
    <source>
        <dbReference type="EMBL" id="KAA8904969.1"/>
    </source>
</evidence>
<dbReference type="GO" id="GO:0040031">
    <property type="term" value="P:snRNA modification"/>
    <property type="evidence" value="ECO:0007669"/>
    <property type="project" value="TreeGrafter"/>
</dbReference>
<dbReference type="EC" id="2.1.1.-" evidence="6"/>
<dbReference type="Gene3D" id="3.40.50.150">
    <property type="entry name" value="Vaccinia Virus protein VP39"/>
    <property type="match status" value="1"/>
</dbReference>
<dbReference type="InParanoid" id="A0A5J5EWM5"/>
<organism evidence="8 9">
    <name type="scientific">Sphaerosporella brunnea</name>
    <dbReference type="NCBI Taxonomy" id="1250544"/>
    <lineage>
        <taxon>Eukaryota</taxon>
        <taxon>Fungi</taxon>
        <taxon>Dikarya</taxon>
        <taxon>Ascomycota</taxon>
        <taxon>Pezizomycotina</taxon>
        <taxon>Pezizomycetes</taxon>
        <taxon>Pezizales</taxon>
        <taxon>Pyronemataceae</taxon>
        <taxon>Sphaerosporella</taxon>
    </lineage>
</organism>
<accession>A0A5J5EWM5</accession>
<evidence type="ECO:0000256" key="1">
    <source>
        <dbReference type="ARBA" id="ARBA00008361"/>
    </source>
</evidence>
<dbReference type="PROSITE" id="PS51515">
    <property type="entry name" value="BIN3_SAM"/>
    <property type="match status" value="1"/>
</dbReference>
<dbReference type="PANTHER" id="PTHR12315">
    <property type="entry name" value="BICOID-INTERACTING PROTEIN RELATED"/>
    <property type="match status" value="1"/>
</dbReference>
<evidence type="ECO:0000256" key="4">
    <source>
        <dbReference type="ARBA" id="ARBA00022691"/>
    </source>
</evidence>
<dbReference type="GO" id="GO:0008171">
    <property type="term" value="F:O-methyltransferase activity"/>
    <property type="evidence" value="ECO:0007669"/>
    <property type="project" value="UniProtKB-UniRule"/>
</dbReference>
<dbReference type="PANTHER" id="PTHR12315:SF0">
    <property type="entry name" value="7SK SNRNA METHYLPHOSPHATE CAPPING ENZYME"/>
    <property type="match status" value="1"/>
</dbReference>
<dbReference type="GO" id="GO:0032259">
    <property type="term" value="P:methylation"/>
    <property type="evidence" value="ECO:0007669"/>
    <property type="project" value="UniProtKB-KW"/>
</dbReference>
<dbReference type="GO" id="GO:0008173">
    <property type="term" value="F:RNA methyltransferase activity"/>
    <property type="evidence" value="ECO:0007669"/>
    <property type="project" value="UniProtKB-UniRule"/>
</dbReference>
<keyword evidence="9" id="KW-1185">Reference proteome</keyword>
<reference evidence="8 9" key="1">
    <citation type="submission" date="2019-09" db="EMBL/GenBank/DDBJ databases">
        <title>Draft genome of the ectomycorrhizal ascomycete Sphaerosporella brunnea.</title>
        <authorList>
            <consortium name="DOE Joint Genome Institute"/>
            <person name="Benucci G.M."/>
            <person name="Marozzi G."/>
            <person name="Antonielli L."/>
            <person name="Sanchez S."/>
            <person name="Marco P."/>
            <person name="Wang X."/>
            <person name="Falini L.B."/>
            <person name="Barry K."/>
            <person name="Haridas S."/>
            <person name="Lipzen A."/>
            <person name="Labutti K."/>
            <person name="Grigoriev I.V."/>
            <person name="Murat C."/>
            <person name="Martin F."/>
            <person name="Albertini E."/>
            <person name="Donnini D."/>
            <person name="Bonito G."/>
        </authorList>
    </citation>
    <scope>NUCLEOTIDE SEQUENCE [LARGE SCALE GENOMIC DNA]</scope>
    <source>
        <strain evidence="8 9">Sb_GMNB300</strain>
    </source>
</reference>
<dbReference type="InterPro" id="IPR029063">
    <property type="entry name" value="SAM-dependent_MTases_sf"/>
</dbReference>
<dbReference type="Proteomes" id="UP000326924">
    <property type="component" value="Unassembled WGS sequence"/>
</dbReference>
<comment type="similarity">
    <text evidence="1 6">Belongs to the methyltransferase superfamily.</text>
</comment>
<dbReference type="InterPro" id="IPR039772">
    <property type="entry name" value="Bin3-like"/>
</dbReference>